<organism evidence="1 2">
    <name type="scientific">Gymnopus androsaceus JB14</name>
    <dbReference type="NCBI Taxonomy" id="1447944"/>
    <lineage>
        <taxon>Eukaryota</taxon>
        <taxon>Fungi</taxon>
        <taxon>Dikarya</taxon>
        <taxon>Basidiomycota</taxon>
        <taxon>Agaricomycotina</taxon>
        <taxon>Agaricomycetes</taxon>
        <taxon>Agaricomycetidae</taxon>
        <taxon>Agaricales</taxon>
        <taxon>Marasmiineae</taxon>
        <taxon>Omphalotaceae</taxon>
        <taxon>Gymnopus</taxon>
    </lineage>
</organism>
<proteinExistence type="predicted"/>
<gene>
    <name evidence="1" type="ORF">BT96DRAFT_312861</name>
</gene>
<accession>A0A6A4I992</accession>
<sequence>MPTASSGTTSIDPFERTRLNNFRNIFHKGPVYPSQWHIDHLKKLGYNLGYLKKYLNSKLPVCSQIINRDWPRDPEGKHHYLTDTLLQTATPLDFFFFIPTPFLNDLERLGATSIGTLCSNVGVATGSMLSAWVKANGELEYATSEMAWAEAEEKPKLRFAADIMEIINARDLMIIMEACGTSMRGDVNESGEESHNTQKKVPTFFVFPWLIHL</sequence>
<keyword evidence="2" id="KW-1185">Reference proteome</keyword>
<dbReference type="Proteomes" id="UP000799118">
    <property type="component" value="Unassembled WGS sequence"/>
</dbReference>
<evidence type="ECO:0000313" key="1">
    <source>
        <dbReference type="EMBL" id="KAE9405637.1"/>
    </source>
</evidence>
<evidence type="ECO:0000313" key="2">
    <source>
        <dbReference type="Proteomes" id="UP000799118"/>
    </source>
</evidence>
<reference evidence="1" key="1">
    <citation type="journal article" date="2019" name="Environ. Microbiol.">
        <title>Fungal ecological strategies reflected in gene transcription - a case study of two litter decomposers.</title>
        <authorList>
            <person name="Barbi F."/>
            <person name="Kohler A."/>
            <person name="Barry K."/>
            <person name="Baskaran P."/>
            <person name="Daum C."/>
            <person name="Fauchery L."/>
            <person name="Ihrmark K."/>
            <person name="Kuo A."/>
            <person name="LaButti K."/>
            <person name="Lipzen A."/>
            <person name="Morin E."/>
            <person name="Grigoriev I.V."/>
            <person name="Henrissat B."/>
            <person name="Lindahl B."/>
            <person name="Martin F."/>
        </authorList>
    </citation>
    <scope>NUCLEOTIDE SEQUENCE</scope>
    <source>
        <strain evidence="1">JB14</strain>
    </source>
</reference>
<dbReference type="EMBL" id="ML769407">
    <property type="protein sequence ID" value="KAE9405637.1"/>
    <property type="molecule type" value="Genomic_DNA"/>
</dbReference>
<name>A0A6A4I992_9AGAR</name>
<dbReference type="AlphaFoldDB" id="A0A6A4I992"/>
<dbReference type="OrthoDB" id="5327923at2759"/>
<protein>
    <submittedName>
        <fullName evidence="1">Uncharacterized protein</fullName>
    </submittedName>
</protein>